<feature type="domain" description="SH2" evidence="4">
    <location>
        <begin position="390"/>
        <end position="484"/>
    </location>
</feature>
<dbReference type="GO" id="GO:0046935">
    <property type="term" value="F:1-phosphatidylinositol-3-kinase regulator activity"/>
    <property type="evidence" value="ECO:0007669"/>
    <property type="project" value="TreeGrafter"/>
</dbReference>
<organism evidence="5 6">
    <name type="scientific">Clytia hemisphaerica</name>
    <dbReference type="NCBI Taxonomy" id="252671"/>
    <lineage>
        <taxon>Eukaryota</taxon>
        <taxon>Metazoa</taxon>
        <taxon>Cnidaria</taxon>
        <taxon>Hydrozoa</taxon>
        <taxon>Hydroidolina</taxon>
        <taxon>Leptothecata</taxon>
        <taxon>Obeliida</taxon>
        <taxon>Clytiidae</taxon>
        <taxon>Clytia</taxon>
    </lineage>
</organism>
<evidence type="ECO:0000259" key="4">
    <source>
        <dbReference type="PROSITE" id="PS50001"/>
    </source>
</evidence>
<evidence type="ECO:0000313" key="6">
    <source>
        <dbReference type="Proteomes" id="UP000594262"/>
    </source>
</evidence>
<dbReference type="RefSeq" id="XP_066913425.1">
    <property type="nucleotide sequence ID" value="XM_067057324.1"/>
</dbReference>
<dbReference type="GeneID" id="136800672"/>
<dbReference type="OrthoDB" id="5979828at2759"/>
<dbReference type="CDD" id="cd00173">
    <property type="entry name" value="SH2"/>
    <property type="match status" value="2"/>
</dbReference>
<keyword evidence="6" id="KW-1185">Reference proteome</keyword>
<dbReference type="Gene3D" id="3.30.505.10">
    <property type="entry name" value="SH2 domain"/>
    <property type="match status" value="2"/>
</dbReference>
<dbReference type="PANTHER" id="PTHR10155:SF0">
    <property type="entry name" value="SUPPRESSOR OF CYTOKINE SIGNALING AT 36E, ISOFORM D"/>
    <property type="match status" value="1"/>
</dbReference>
<dbReference type="InterPro" id="IPR000980">
    <property type="entry name" value="SH2"/>
</dbReference>
<accession>A0A7M5WIE3</accession>
<dbReference type="GO" id="GO:0005942">
    <property type="term" value="C:phosphatidylinositol 3-kinase complex"/>
    <property type="evidence" value="ECO:0007669"/>
    <property type="project" value="TreeGrafter"/>
</dbReference>
<sequence length="650" mass="73782">MANASKTDDAPEKLMKMISIKTEFQNITSLALDNIALQHNDSTSMNPKEALAQILSAHKDTLEKLPCVKSMPVNKKFFYDDNGVIHKQVVTERLDCTLLVSLIKDIDGLTPFSVAQGACVDSQHKACKHAKDKSKHRCVDLKAKNLKVDHVGWFKYGRDLHRCSYCKKNEVKSQYSCCLCCSMCNTCGSCNNQLDLQKQCMTFRLVRGLDDIHTIRNVVSHITVQKLEAFLKGKELLDALPDVKTWQEFTDRCKIAYMNIVNFLKRVKYVNDPQEQVNFSTRYEYRMDAIIVNSNNDVIKSYHKSIYEHFQNESSAQDIKGDLKTLLEMVKGLQIGPNLQEPSAKIKIEGAGGDQAIKQYIKKGKPEEQHNKPDHLRRQTSFAEVSNLAYYYKDIKDAGEAERLLNNKPPGSYIIRVSGRAEKMHSLSINAAEDEDYRHYRLLVDRYGQWSFENNFVEGSFPIFEDAISTFEKRFEEVEQVKPAPIFMKKSASPRNSPSDYPLSNSNHGVNSTSESEGGSELNSAAASKNPTPSEDGVGYAITEKKEDNGTELSYFYPNIDRQKAEEMLAKENPGAYLLRSSSKFHDGYVLSFRKEHLNIRPKEGSIGKYIFDKSQTGLIFNTVRGAIDHYVKRWGERNGTQPFPLTKDS</sequence>
<dbReference type="EnsemblMetazoa" id="CLYHEMT001526.1">
    <property type="protein sequence ID" value="CLYHEMP001526.1"/>
    <property type="gene ID" value="CLYHEMG001526"/>
</dbReference>
<evidence type="ECO:0000256" key="3">
    <source>
        <dbReference type="SAM" id="MobiDB-lite"/>
    </source>
</evidence>
<protein>
    <recommendedName>
        <fullName evidence="4">SH2 domain-containing protein</fullName>
    </recommendedName>
</protein>
<reference evidence="5" key="1">
    <citation type="submission" date="2021-01" db="UniProtKB">
        <authorList>
            <consortium name="EnsemblMetazoa"/>
        </authorList>
    </citation>
    <scope>IDENTIFICATION</scope>
</reference>
<proteinExistence type="predicted"/>
<dbReference type="SMART" id="SM00252">
    <property type="entry name" value="SH2"/>
    <property type="match status" value="2"/>
</dbReference>
<feature type="compositionally biased region" description="Polar residues" evidence="3">
    <location>
        <begin position="493"/>
        <end position="533"/>
    </location>
</feature>
<evidence type="ECO:0000256" key="2">
    <source>
        <dbReference type="PROSITE-ProRule" id="PRU00191"/>
    </source>
</evidence>
<dbReference type="InterPro" id="IPR036860">
    <property type="entry name" value="SH2_dom_sf"/>
</dbReference>
<dbReference type="AlphaFoldDB" id="A0A7M5WIE3"/>
<dbReference type="Proteomes" id="UP000594262">
    <property type="component" value="Unplaced"/>
</dbReference>
<keyword evidence="1 2" id="KW-0727">SH2 domain</keyword>
<feature type="region of interest" description="Disordered" evidence="3">
    <location>
        <begin position="489"/>
        <end position="539"/>
    </location>
</feature>
<evidence type="ECO:0000256" key="1">
    <source>
        <dbReference type="ARBA" id="ARBA00022999"/>
    </source>
</evidence>
<dbReference type="PANTHER" id="PTHR10155">
    <property type="entry name" value="PHOSPHATIDYLINOSITOL 3-KINASE REGULATORY SUBUNIT"/>
    <property type="match status" value="1"/>
</dbReference>
<feature type="domain" description="SH2" evidence="4">
    <location>
        <begin position="555"/>
        <end position="650"/>
    </location>
</feature>
<dbReference type="SUPFAM" id="SSF55550">
    <property type="entry name" value="SH2 domain"/>
    <property type="match status" value="2"/>
</dbReference>
<evidence type="ECO:0000313" key="5">
    <source>
        <dbReference type="EnsemblMetazoa" id="CLYHEMP001526.1"/>
    </source>
</evidence>
<name>A0A7M5WIE3_9CNID</name>
<dbReference type="GO" id="GO:0046854">
    <property type="term" value="P:phosphatidylinositol phosphate biosynthetic process"/>
    <property type="evidence" value="ECO:0007669"/>
    <property type="project" value="TreeGrafter"/>
</dbReference>
<dbReference type="PROSITE" id="PS50001">
    <property type="entry name" value="SH2"/>
    <property type="match status" value="2"/>
</dbReference>
<dbReference type="Pfam" id="PF00017">
    <property type="entry name" value="SH2"/>
    <property type="match status" value="1"/>
</dbReference>